<dbReference type="EMBL" id="JADBEM010000001">
    <property type="protein sequence ID" value="MBE1608116.1"/>
    <property type="molecule type" value="Genomic_DNA"/>
</dbReference>
<name>A0A927RKC5_9ACTN</name>
<organism evidence="2 3">
    <name type="scientific">Actinopolymorpha pittospori</name>
    <dbReference type="NCBI Taxonomy" id="648752"/>
    <lineage>
        <taxon>Bacteria</taxon>
        <taxon>Bacillati</taxon>
        <taxon>Actinomycetota</taxon>
        <taxon>Actinomycetes</taxon>
        <taxon>Propionibacteriales</taxon>
        <taxon>Actinopolymorphaceae</taxon>
        <taxon>Actinopolymorpha</taxon>
    </lineage>
</organism>
<gene>
    <name evidence="2" type="ORF">HEB94_004964</name>
</gene>
<dbReference type="AlphaFoldDB" id="A0A927RKC5"/>
<protein>
    <submittedName>
        <fullName evidence="2">Uncharacterized protein</fullName>
    </submittedName>
</protein>
<comment type="caution">
    <text evidence="2">The sequence shown here is derived from an EMBL/GenBank/DDBJ whole genome shotgun (WGS) entry which is preliminary data.</text>
</comment>
<dbReference type="RefSeq" id="WP_238361607.1">
    <property type="nucleotide sequence ID" value="NZ_BAABJL010000090.1"/>
</dbReference>
<sequence>MDLLGAVVHEFLDVGLDELDLGEGLLDCGGPGEGLGVGVPVFDVGADLADEDLDRAEGAAADGLAGDDAEPGLDLVDPTRTDRG</sequence>
<accession>A0A927RKC5</accession>
<evidence type="ECO:0000313" key="3">
    <source>
        <dbReference type="Proteomes" id="UP000638648"/>
    </source>
</evidence>
<evidence type="ECO:0000313" key="2">
    <source>
        <dbReference type="EMBL" id="MBE1608116.1"/>
    </source>
</evidence>
<keyword evidence="3" id="KW-1185">Reference proteome</keyword>
<proteinExistence type="predicted"/>
<dbReference type="Proteomes" id="UP000638648">
    <property type="component" value="Unassembled WGS sequence"/>
</dbReference>
<feature type="region of interest" description="Disordered" evidence="1">
    <location>
        <begin position="60"/>
        <end position="84"/>
    </location>
</feature>
<evidence type="ECO:0000256" key="1">
    <source>
        <dbReference type="SAM" id="MobiDB-lite"/>
    </source>
</evidence>
<reference evidence="2" key="1">
    <citation type="submission" date="2020-10" db="EMBL/GenBank/DDBJ databases">
        <title>Sequencing the genomes of 1000 actinobacteria strains.</title>
        <authorList>
            <person name="Klenk H.-P."/>
        </authorList>
    </citation>
    <scope>NUCLEOTIDE SEQUENCE</scope>
    <source>
        <strain evidence="2">DSM 45354</strain>
    </source>
</reference>